<dbReference type="Proteomes" id="UP001160334">
    <property type="component" value="Unassembled WGS sequence"/>
</dbReference>
<evidence type="ECO:0000313" key="3">
    <source>
        <dbReference type="EMBL" id="MDH6283974.1"/>
    </source>
</evidence>
<feature type="transmembrane region" description="Helical" evidence="1">
    <location>
        <begin position="139"/>
        <end position="159"/>
    </location>
</feature>
<keyword evidence="1" id="KW-0812">Transmembrane</keyword>
<dbReference type="Pfam" id="PF20182">
    <property type="entry name" value="DUF6545"/>
    <property type="match status" value="1"/>
</dbReference>
<organism evidence="3 4">
    <name type="scientific">Prescottella agglutinans</name>
    <dbReference type="NCBI Taxonomy" id="1644129"/>
    <lineage>
        <taxon>Bacteria</taxon>
        <taxon>Bacillati</taxon>
        <taxon>Actinomycetota</taxon>
        <taxon>Actinomycetes</taxon>
        <taxon>Mycobacteriales</taxon>
        <taxon>Nocardiaceae</taxon>
        <taxon>Prescottella</taxon>
    </lineage>
</organism>
<sequence>MTNTISPPLHALILLFVWSVLTARWLLLRYRLYDVRLTHSLTFACVALTLKDPTVASVVIPEIGAPLTRTLVHILILLAIAALIGVYNAWDRFESGWRQPLLYAIAGSIGVALIVLSAPARQLDVPVEHEGGWQPVAYFALYASLTVYGLGTIGIDYLRSWRSTKSWRERFTVGGVVVFFASMLAEAASMLVSASLTAAGTGERFNEAKQNSNGWFFAVMMVVAVALSSITLFRPQARRSVRDQYLVRRLWNELKGANPGMVLGSSRDRISFTETQHGYRIASEIYEIAQKLDRYGEPVTDGRWDTQLEAAGLDPSQRAAVYKAAQLQIAIARKKAKLGKLDTVHEAAPAPADVDEMLMVVTEVARQWQRARHLQAASVPA</sequence>
<feature type="domain" description="DUF6545" evidence="2">
    <location>
        <begin position="241"/>
        <end position="369"/>
    </location>
</feature>
<feature type="transmembrane region" description="Helical" evidence="1">
    <location>
        <begin position="6"/>
        <end position="26"/>
    </location>
</feature>
<name>A0ABT6MKW0_9NOCA</name>
<keyword evidence="4" id="KW-1185">Reference proteome</keyword>
<feature type="transmembrane region" description="Helical" evidence="1">
    <location>
        <begin position="101"/>
        <end position="119"/>
    </location>
</feature>
<feature type="transmembrane region" description="Helical" evidence="1">
    <location>
        <begin position="214"/>
        <end position="233"/>
    </location>
</feature>
<dbReference type="RefSeq" id="WP_280763226.1">
    <property type="nucleotide sequence ID" value="NZ_JARXVC010000017.1"/>
</dbReference>
<accession>A0ABT6MKW0</accession>
<evidence type="ECO:0000313" key="4">
    <source>
        <dbReference type="Proteomes" id="UP001160334"/>
    </source>
</evidence>
<comment type="caution">
    <text evidence="3">The sequence shown here is derived from an EMBL/GenBank/DDBJ whole genome shotgun (WGS) entry which is preliminary data.</text>
</comment>
<feature type="transmembrane region" description="Helical" evidence="1">
    <location>
        <begin position="70"/>
        <end position="89"/>
    </location>
</feature>
<keyword evidence="1" id="KW-1133">Transmembrane helix</keyword>
<dbReference type="EMBL" id="JARXVC010000017">
    <property type="protein sequence ID" value="MDH6283974.1"/>
    <property type="molecule type" value="Genomic_DNA"/>
</dbReference>
<evidence type="ECO:0000256" key="1">
    <source>
        <dbReference type="SAM" id="Phobius"/>
    </source>
</evidence>
<reference evidence="3 4" key="1">
    <citation type="submission" date="2023-04" db="EMBL/GenBank/DDBJ databases">
        <title>Forest soil microbial communities from Buena Vista Peninsula, Colon Province, Panama.</title>
        <authorList>
            <person name="Bouskill N."/>
        </authorList>
    </citation>
    <scope>NUCLEOTIDE SEQUENCE [LARGE SCALE GENOMIC DNA]</scope>
    <source>
        <strain evidence="3 4">CFH S0262</strain>
    </source>
</reference>
<dbReference type="InterPro" id="IPR046675">
    <property type="entry name" value="DUF6545"/>
</dbReference>
<feature type="transmembrane region" description="Helical" evidence="1">
    <location>
        <begin position="171"/>
        <end position="194"/>
    </location>
</feature>
<evidence type="ECO:0000259" key="2">
    <source>
        <dbReference type="Pfam" id="PF20182"/>
    </source>
</evidence>
<keyword evidence="1" id="KW-0472">Membrane</keyword>
<protein>
    <recommendedName>
        <fullName evidence="2">DUF6545 domain-containing protein</fullName>
    </recommendedName>
</protein>
<proteinExistence type="predicted"/>
<gene>
    <name evidence="3" type="ORF">M2280_005225</name>
</gene>